<keyword evidence="7" id="KW-0805">Transcription regulation</keyword>
<feature type="compositionally biased region" description="Polar residues" evidence="12">
    <location>
        <begin position="555"/>
        <end position="568"/>
    </location>
</feature>
<dbReference type="GO" id="GO:0008270">
    <property type="term" value="F:zinc ion binding"/>
    <property type="evidence" value="ECO:0007669"/>
    <property type="project" value="UniProtKB-KW"/>
</dbReference>
<dbReference type="Pfam" id="PF13909">
    <property type="entry name" value="zf-H2C2_5"/>
    <property type="match status" value="1"/>
</dbReference>
<keyword evidence="10" id="KW-0539">Nucleus</keyword>
<keyword evidence="6" id="KW-0862">Zinc</keyword>
<keyword evidence="8" id="KW-0238">DNA-binding</keyword>
<evidence type="ECO:0000256" key="10">
    <source>
        <dbReference type="ARBA" id="ARBA00023242"/>
    </source>
</evidence>
<feature type="domain" description="C2H2-type" evidence="13">
    <location>
        <begin position="328"/>
        <end position="355"/>
    </location>
</feature>
<evidence type="ECO:0000256" key="3">
    <source>
        <dbReference type="ARBA" id="ARBA00022723"/>
    </source>
</evidence>
<evidence type="ECO:0000256" key="7">
    <source>
        <dbReference type="ARBA" id="ARBA00023015"/>
    </source>
</evidence>
<feature type="region of interest" description="Disordered" evidence="12">
    <location>
        <begin position="527"/>
        <end position="571"/>
    </location>
</feature>
<dbReference type="FunFam" id="3.30.160.60:FF:001673">
    <property type="entry name" value="Zinc finger protein 536"/>
    <property type="match status" value="1"/>
</dbReference>
<dbReference type="FunFam" id="3.30.160.60:FF:000615">
    <property type="entry name" value="Zinc finger protein 536"/>
    <property type="match status" value="1"/>
</dbReference>
<dbReference type="Pfam" id="PF00096">
    <property type="entry name" value="zf-C2H2"/>
    <property type="match status" value="2"/>
</dbReference>
<comment type="caution">
    <text evidence="14">The sequence shown here is derived from an EMBL/GenBank/DDBJ whole genome shotgun (WGS) entry which is preliminary data.</text>
</comment>
<evidence type="ECO:0000256" key="9">
    <source>
        <dbReference type="ARBA" id="ARBA00023163"/>
    </source>
</evidence>
<feature type="region of interest" description="Disordered" evidence="12">
    <location>
        <begin position="652"/>
        <end position="678"/>
    </location>
</feature>
<comment type="similarity">
    <text evidence="2">Belongs to the krueppel C2H2-type zinc-finger protein family.</text>
</comment>
<evidence type="ECO:0000256" key="6">
    <source>
        <dbReference type="ARBA" id="ARBA00022833"/>
    </source>
</evidence>
<dbReference type="SMART" id="SM00355">
    <property type="entry name" value="ZnF_C2H2"/>
    <property type="match status" value="7"/>
</dbReference>
<dbReference type="STRING" id="33528.ENSGAFP00000032470"/>
<feature type="compositionally biased region" description="Polar residues" evidence="12">
    <location>
        <begin position="981"/>
        <end position="991"/>
    </location>
</feature>
<comment type="subcellular location">
    <subcellularLocation>
        <location evidence="1">Nucleus</location>
    </subcellularLocation>
</comment>
<evidence type="ECO:0000256" key="4">
    <source>
        <dbReference type="ARBA" id="ARBA00022737"/>
    </source>
</evidence>
<dbReference type="PROSITE" id="PS50157">
    <property type="entry name" value="ZINC_FINGER_C2H2_2"/>
    <property type="match status" value="5"/>
</dbReference>
<dbReference type="PROSITE" id="PS00028">
    <property type="entry name" value="ZINC_FINGER_C2H2_1"/>
    <property type="match status" value="4"/>
</dbReference>
<dbReference type="GO" id="GO:0000981">
    <property type="term" value="F:DNA-binding transcription factor activity, RNA polymerase II-specific"/>
    <property type="evidence" value="ECO:0007669"/>
    <property type="project" value="TreeGrafter"/>
</dbReference>
<feature type="region of interest" description="Disordered" evidence="12">
    <location>
        <begin position="602"/>
        <end position="634"/>
    </location>
</feature>
<dbReference type="AlphaFoldDB" id="A0A315VMI0"/>
<evidence type="ECO:0000256" key="2">
    <source>
        <dbReference type="ARBA" id="ARBA00006991"/>
    </source>
</evidence>
<evidence type="ECO:0000313" key="15">
    <source>
        <dbReference type="Proteomes" id="UP000250572"/>
    </source>
</evidence>
<organism evidence="14 15">
    <name type="scientific">Gambusia affinis</name>
    <name type="common">Western mosquitofish</name>
    <name type="synonym">Heterandria affinis</name>
    <dbReference type="NCBI Taxonomy" id="33528"/>
    <lineage>
        <taxon>Eukaryota</taxon>
        <taxon>Metazoa</taxon>
        <taxon>Chordata</taxon>
        <taxon>Craniata</taxon>
        <taxon>Vertebrata</taxon>
        <taxon>Euteleostomi</taxon>
        <taxon>Actinopterygii</taxon>
        <taxon>Neopterygii</taxon>
        <taxon>Teleostei</taxon>
        <taxon>Neoteleostei</taxon>
        <taxon>Acanthomorphata</taxon>
        <taxon>Ovalentaria</taxon>
        <taxon>Atherinomorphae</taxon>
        <taxon>Cyprinodontiformes</taxon>
        <taxon>Poeciliidae</taxon>
        <taxon>Poeciliinae</taxon>
        <taxon>Gambusia</taxon>
    </lineage>
</organism>
<keyword evidence="4" id="KW-0677">Repeat</keyword>
<dbReference type="InterPro" id="IPR051967">
    <property type="entry name" value="Krueppel_C2H2-ZF"/>
</dbReference>
<feature type="domain" description="C2H2-type" evidence="13">
    <location>
        <begin position="226"/>
        <end position="254"/>
    </location>
</feature>
<feature type="region of interest" description="Disordered" evidence="12">
    <location>
        <begin position="971"/>
        <end position="1012"/>
    </location>
</feature>
<evidence type="ECO:0000256" key="12">
    <source>
        <dbReference type="SAM" id="MobiDB-lite"/>
    </source>
</evidence>
<dbReference type="PANTHER" id="PTHR45925:SF2">
    <property type="entry name" value="ZINC FINGER PROTEIN 536"/>
    <property type="match status" value="1"/>
</dbReference>
<dbReference type="PANTHER" id="PTHR45925">
    <property type="entry name" value="ZINC FINGER PROTEIN"/>
    <property type="match status" value="1"/>
</dbReference>
<feature type="domain" description="C2H2-type" evidence="13">
    <location>
        <begin position="88"/>
        <end position="115"/>
    </location>
</feature>
<dbReference type="GO" id="GO:0000978">
    <property type="term" value="F:RNA polymerase II cis-regulatory region sequence-specific DNA binding"/>
    <property type="evidence" value="ECO:0007669"/>
    <property type="project" value="TreeGrafter"/>
</dbReference>
<feature type="domain" description="C2H2-type" evidence="13">
    <location>
        <begin position="116"/>
        <end position="138"/>
    </location>
</feature>
<accession>A0A315VMI0</accession>
<dbReference type="SUPFAM" id="SSF57667">
    <property type="entry name" value="beta-beta-alpha zinc fingers"/>
    <property type="match status" value="3"/>
</dbReference>
<feature type="compositionally biased region" description="Low complexity" evidence="12">
    <location>
        <begin position="602"/>
        <end position="620"/>
    </location>
</feature>
<sequence>MLHLDNTSTADRHHRNTTQFLSEHSVITPSSHPVRNQMALLANQIVDARILSSMNGRVELSQFLRITNQSIVTQVNSAQDDNRKNRKYPCPLCGKRFRFNSILSLHMRTHTGEKPFKCPYCDHRAAQKGNLKIHLRTHKQGILGKGRGRIREENRLLHELEERAILRDKQMRAGNISQQQTPVFLQTVPTESQFSDISGAADLPPHRATSPKVTPDESIQPQSAGFRCSFCKGKFRKQQELERHIRILHKPYKCTLCEFAAAQEEDLIGHVEMTHITADSGPGQKLSMGASDKGKPAGEFPCEVCGQTFSQAWFLKGHMRKHKDSFEHCCQICGRRFKEPWFLKNHMKVHLNKLAAKSNILSDHDSSVTMNNLTQDHTSNIYSQYISRMNNRFQAPERADLPDYNHMMATAGTDMKVREVLGRMISSGQSPLTDAESSLLTLNHLHPQLSSTSMEYLQKVISNRDALNSRGSYAGWQIMPPELPIDQQMYRPKDHHHQQQQQHQCSTYLPERGVSVDDGKLCLSDADTKAASRPGSPGSVSHRGPAEMITEAGNPVNNQPESSSTPTGENVYRCPISSDYTSAQTASLSFHLDRYHFPHWQSSRDLSSPLQPSSSSSSSSPNTKHGPRSREDWSPAAGQYLGLECHTEEAILATKQSNPNDKDVEASVSGKTRKSQYEPLDLSIRPESVPSQPALSSAALVQLSGLFSNGLSSTISRRLISYPNAAAELSMKPAYQCDLLLQGAKEDMNSQSAGSICHDVEVAFETFEREDKNEDSAKWKMLKNDAPESKELGQATSDFEGQGGKNQTKLGQWGRAVADTPISSFESLTPGRADSLLHQGALLSFLRSQGNLSSPPVSAHKASVNGGENMEKEAGGGFVTGLSPVAPILTILDGTSSGMVTYCRAVWTWSDVFVMTVRVGSNVPAVVIGQMVTSVRKPFQCRYCPYSASQKGNLKTHVLCVHRKPFDNSLYPDRRLRRSHTPQTPSRSSLGVTGDGRGSRRDQISVPSLCET</sequence>
<evidence type="ECO:0000256" key="11">
    <source>
        <dbReference type="PROSITE-ProRule" id="PRU00042"/>
    </source>
</evidence>
<name>A0A315VMI0_GAMAF</name>
<dbReference type="GO" id="GO:0005634">
    <property type="term" value="C:nucleus"/>
    <property type="evidence" value="ECO:0007669"/>
    <property type="project" value="UniProtKB-SubCell"/>
</dbReference>
<evidence type="ECO:0000313" key="14">
    <source>
        <dbReference type="EMBL" id="PWA24770.1"/>
    </source>
</evidence>
<dbReference type="Proteomes" id="UP000250572">
    <property type="component" value="Unassembled WGS sequence"/>
</dbReference>
<keyword evidence="3" id="KW-0479">Metal-binding</keyword>
<feature type="non-terminal residue" evidence="14">
    <location>
        <position position="1012"/>
    </location>
</feature>
<keyword evidence="15" id="KW-1185">Reference proteome</keyword>
<dbReference type="FunFam" id="3.30.160.60:FF:000075">
    <property type="entry name" value="Putative zinc finger protein 536"/>
    <property type="match status" value="1"/>
</dbReference>
<gene>
    <name evidence="14" type="ORF">CCH79_00010090</name>
</gene>
<evidence type="ECO:0000256" key="1">
    <source>
        <dbReference type="ARBA" id="ARBA00004123"/>
    </source>
</evidence>
<evidence type="ECO:0000256" key="5">
    <source>
        <dbReference type="ARBA" id="ARBA00022771"/>
    </source>
</evidence>
<dbReference type="InterPro" id="IPR036236">
    <property type="entry name" value="Znf_C2H2_sf"/>
</dbReference>
<dbReference type="Gene3D" id="3.30.160.60">
    <property type="entry name" value="Classic Zinc Finger"/>
    <property type="match status" value="5"/>
</dbReference>
<keyword evidence="5 11" id="KW-0863">Zinc-finger</keyword>
<protein>
    <recommendedName>
        <fullName evidence="13">C2H2-type domain-containing protein</fullName>
    </recommendedName>
</protein>
<evidence type="ECO:0000259" key="13">
    <source>
        <dbReference type="PROSITE" id="PS50157"/>
    </source>
</evidence>
<evidence type="ECO:0000256" key="8">
    <source>
        <dbReference type="ARBA" id="ARBA00023125"/>
    </source>
</evidence>
<dbReference type="InterPro" id="IPR013087">
    <property type="entry name" value="Znf_C2H2_type"/>
</dbReference>
<reference evidence="14 15" key="1">
    <citation type="journal article" date="2018" name="G3 (Bethesda)">
        <title>A High-Quality Reference Genome for the Invasive Mosquitofish Gambusia affinis Using a Chicago Library.</title>
        <authorList>
            <person name="Hoffberg S.L."/>
            <person name="Troendle N.J."/>
            <person name="Glenn T.C."/>
            <person name="Mahmud O."/>
            <person name="Louha S."/>
            <person name="Chalopin D."/>
            <person name="Bennetzen J.L."/>
            <person name="Mauricio R."/>
        </authorList>
    </citation>
    <scope>NUCLEOTIDE SEQUENCE [LARGE SCALE GENOMIC DNA]</scope>
    <source>
        <strain evidence="14">NE01/NJP1002.9</strain>
        <tissue evidence="14">Muscle</tissue>
    </source>
</reference>
<proteinExistence type="inferred from homology"/>
<keyword evidence="9" id="KW-0804">Transcription</keyword>
<feature type="domain" description="C2H2-type" evidence="13">
    <location>
        <begin position="300"/>
        <end position="327"/>
    </location>
</feature>
<dbReference type="EMBL" id="NHOQ01001396">
    <property type="protein sequence ID" value="PWA24770.1"/>
    <property type="molecule type" value="Genomic_DNA"/>
</dbReference>